<dbReference type="Pfam" id="PF01814">
    <property type="entry name" value="Hemerythrin"/>
    <property type="match status" value="1"/>
</dbReference>
<dbReference type="EMBL" id="CP048649">
    <property type="protein sequence ID" value="QIB69537.1"/>
    <property type="molecule type" value="Genomic_DNA"/>
</dbReference>
<name>A0A858BVB6_9FIRM</name>
<keyword evidence="3" id="KW-1185">Reference proteome</keyword>
<dbReference type="KEGG" id="abut:Ami103574_09430"/>
<dbReference type="Proteomes" id="UP000466848">
    <property type="component" value="Chromosome"/>
</dbReference>
<reference evidence="2 3" key="1">
    <citation type="submission" date="2020-02" db="EMBL/GenBank/DDBJ databases">
        <authorList>
            <person name="Kim Y.B."/>
            <person name="Roh S.W."/>
        </authorList>
    </citation>
    <scope>NUCLEOTIDE SEQUENCE [LARGE SCALE GENOMIC DNA]</scope>
    <source>
        <strain evidence="2 3">DSM 103574</strain>
    </source>
</reference>
<organism evidence="2 3">
    <name type="scientific">Aminipila butyrica</name>
    <dbReference type="NCBI Taxonomy" id="433296"/>
    <lineage>
        <taxon>Bacteria</taxon>
        <taxon>Bacillati</taxon>
        <taxon>Bacillota</taxon>
        <taxon>Clostridia</taxon>
        <taxon>Peptostreptococcales</taxon>
        <taxon>Anaerovoracaceae</taxon>
        <taxon>Aminipila</taxon>
    </lineage>
</organism>
<protein>
    <submittedName>
        <fullName evidence="2">Hemerythrin domain-containing protein</fullName>
    </submittedName>
</protein>
<dbReference type="AlphaFoldDB" id="A0A858BVB6"/>
<dbReference type="RefSeq" id="WP_163066780.1">
    <property type="nucleotide sequence ID" value="NZ_CP048649.1"/>
</dbReference>
<proteinExistence type="predicted"/>
<sequence>MSDMSNLKRQHVEMLEVLGQIRGLKEKNLEDTAQDLSFNINSLAGKLKMHLLSEDQFLYPKLMKSEDTAVKGTSQKFFQEMGGLAEVFQDFVQKYNIPFKILQNKEQFLKESEQVFKAVEDRIQREDKNLYPLAEK</sequence>
<feature type="domain" description="Hemerythrin-like" evidence="1">
    <location>
        <begin position="5"/>
        <end position="134"/>
    </location>
</feature>
<gene>
    <name evidence="2" type="ORF">Ami103574_09430</name>
</gene>
<evidence type="ECO:0000313" key="2">
    <source>
        <dbReference type="EMBL" id="QIB69537.1"/>
    </source>
</evidence>
<dbReference type="InterPro" id="IPR012312">
    <property type="entry name" value="Hemerythrin-like"/>
</dbReference>
<evidence type="ECO:0000313" key="3">
    <source>
        <dbReference type="Proteomes" id="UP000466848"/>
    </source>
</evidence>
<evidence type="ECO:0000259" key="1">
    <source>
        <dbReference type="Pfam" id="PF01814"/>
    </source>
</evidence>
<accession>A0A858BVB6</accession>
<dbReference type="Gene3D" id="1.20.120.520">
    <property type="entry name" value="nmb1532 protein domain like"/>
    <property type="match status" value="1"/>
</dbReference>